<keyword evidence="1" id="KW-0812">Transmembrane</keyword>
<reference evidence="2 3" key="1">
    <citation type="submission" date="2015-03" db="EMBL/GenBank/DDBJ databases">
        <title>Genome assembly of Sandaracinus amylolyticus DSM 53668.</title>
        <authorList>
            <person name="Sharma G."/>
            <person name="Subramanian S."/>
        </authorList>
    </citation>
    <scope>NUCLEOTIDE SEQUENCE [LARGE SCALE GENOMIC DNA]</scope>
    <source>
        <strain evidence="2 3">DSM 53668</strain>
    </source>
</reference>
<keyword evidence="1" id="KW-0472">Membrane</keyword>
<dbReference type="KEGG" id="samy:DB32_007267"/>
<feature type="transmembrane region" description="Helical" evidence="1">
    <location>
        <begin position="12"/>
        <end position="31"/>
    </location>
</feature>
<evidence type="ECO:0000256" key="1">
    <source>
        <dbReference type="SAM" id="Phobius"/>
    </source>
</evidence>
<proteinExistence type="predicted"/>
<keyword evidence="3" id="KW-1185">Reference proteome</keyword>
<sequence length="115" mass="11850">MLEAFRLGGWGMFPTLVFGLLAVAASLRYAVRPDTRFVPLLVSSSLLTLAAGSLGFVTGLIASSNYIASAPDHRVWLIGLGESLNNVALALILVGAGLVATTIGALRAVNAPRSA</sequence>
<keyword evidence="1" id="KW-1133">Transmembrane helix</keyword>
<name>A0A0F6W8E4_9BACT</name>
<dbReference type="Proteomes" id="UP000034883">
    <property type="component" value="Chromosome"/>
</dbReference>
<protein>
    <submittedName>
        <fullName evidence="2">Uncharacterized protein</fullName>
    </submittedName>
</protein>
<dbReference type="EMBL" id="CP011125">
    <property type="protein sequence ID" value="AKF10118.1"/>
    <property type="molecule type" value="Genomic_DNA"/>
</dbReference>
<dbReference type="AlphaFoldDB" id="A0A0F6W8E4"/>
<dbReference type="RefSeq" id="WP_053237108.1">
    <property type="nucleotide sequence ID" value="NZ_CP011125.1"/>
</dbReference>
<dbReference type="STRING" id="927083.DB32_007267"/>
<accession>A0A0F6W8E4</accession>
<organism evidence="2 3">
    <name type="scientific">Sandaracinus amylolyticus</name>
    <dbReference type="NCBI Taxonomy" id="927083"/>
    <lineage>
        <taxon>Bacteria</taxon>
        <taxon>Pseudomonadati</taxon>
        <taxon>Myxococcota</taxon>
        <taxon>Polyangia</taxon>
        <taxon>Polyangiales</taxon>
        <taxon>Sandaracinaceae</taxon>
        <taxon>Sandaracinus</taxon>
    </lineage>
</organism>
<gene>
    <name evidence="2" type="ORF">DB32_007267</name>
</gene>
<feature type="transmembrane region" description="Helical" evidence="1">
    <location>
        <begin position="38"/>
        <end position="67"/>
    </location>
</feature>
<dbReference type="OrthoDB" id="5524136at2"/>
<evidence type="ECO:0000313" key="3">
    <source>
        <dbReference type="Proteomes" id="UP000034883"/>
    </source>
</evidence>
<evidence type="ECO:0000313" key="2">
    <source>
        <dbReference type="EMBL" id="AKF10118.1"/>
    </source>
</evidence>
<feature type="transmembrane region" description="Helical" evidence="1">
    <location>
        <begin position="87"/>
        <end position="109"/>
    </location>
</feature>